<evidence type="ECO:0000313" key="2">
    <source>
        <dbReference type="Proteomes" id="UP000054359"/>
    </source>
</evidence>
<proteinExistence type="predicted"/>
<feature type="non-terminal residue" evidence="1">
    <location>
        <position position="52"/>
    </location>
</feature>
<reference evidence="1 2" key="1">
    <citation type="submission" date="2013-11" db="EMBL/GenBank/DDBJ databases">
        <title>Genome sequencing of Stegodyphus mimosarum.</title>
        <authorList>
            <person name="Bechsgaard J."/>
        </authorList>
    </citation>
    <scope>NUCLEOTIDE SEQUENCE [LARGE SCALE GENOMIC DNA]</scope>
</reference>
<dbReference type="AlphaFoldDB" id="A0A087SUT9"/>
<accession>A0A087SUT9</accession>
<gene>
    <name evidence="1" type="ORF">X975_03375</name>
</gene>
<evidence type="ECO:0000313" key="1">
    <source>
        <dbReference type="EMBL" id="KFM56628.1"/>
    </source>
</evidence>
<keyword evidence="2" id="KW-1185">Reference proteome</keyword>
<dbReference type="Proteomes" id="UP000054359">
    <property type="component" value="Unassembled WGS sequence"/>
</dbReference>
<organism evidence="1 2">
    <name type="scientific">Stegodyphus mimosarum</name>
    <name type="common">African social velvet spider</name>
    <dbReference type="NCBI Taxonomy" id="407821"/>
    <lineage>
        <taxon>Eukaryota</taxon>
        <taxon>Metazoa</taxon>
        <taxon>Ecdysozoa</taxon>
        <taxon>Arthropoda</taxon>
        <taxon>Chelicerata</taxon>
        <taxon>Arachnida</taxon>
        <taxon>Araneae</taxon>
        <taxon>Araneomorphae</taxon>
        <taxon>Entelegynae</taxon>
        <taxon>Eresoidea</taxon>
        <taxon>Eresidae</taxon>
        <taxon>Stegodyphus</taxon>
    </lineage>
</organism>
<protein>
    <submittedName>
        <fullName evidence="1">Uncharacterized protein</fullName>
    </submittedName>
</protein>
<feature type="non-terminal residue" evidence="1">
    <location>
        <position position="1"/>
    </location>
</feature>
<name>A0A087SUT9_STEMI</name>
<sequence length="52" mass="6276">FHLFWQHHVVILQYFHIGLHRYVSLCTLLPVKRTPLTARARVVIAPIKRRWS</sequence>
<dbReference type="EMBL" id="KK112056">
    <property type="protein sequence ID" value="KFM56628.1"/>
    <property type="molecule type" value="Genomic_DNA"/>
</dbReference>